<dbReference type="Proteomes" id="UP001151760">
    <property type="component" value="Unassembled WGS sequence"/>
</dbReference>
<name>A0ABQ5DPE2_9ASTR</name>
<protein>
    <submittedName>
        <fullName evidence="1">Uncharacterized protein</fullName>
    </submittedName>
</protein>
<organism evidence="1 2">
    <name type="scientific">Tanacetum coccineum</name>
    <dbReference type="NCBI Taxonomy" id="301880"/>
    <lineage>
        <taxon>Eukaryota</taxon>
        <taxon>Viridiplantae</taxon>
        <taxon>Streptophyta</taxon>
        <taxon>Embryophyta</taxon>
        <taxon>Tracheophyta</taxon>
        <taxon>Spermatophyta</taxon>
        <taxon>Magnoliopsida</taxon>
        <taxon>eudicotyledons</taxon>
        <taxon>Gunneridae</taxon>
        <taxon>Pentapetalae</taxon>
        <taxon>asterids</taxon>
        <taxon>campanulids</taxon>
        <taxon>Asterales</taxon>
        <taxon>Asteraceae</taxon>
        <taxon>Asteroideae</taxon>
        <taxon>Anthemideae</taxon>
        <taxon>Anthemidinae</taxon>
        <taxon>Tanacetum</taxon>
    </lineage>
</organism>
<sequence>MADNSISMAELIQAPRGIPRSYGALPPTEYLPDVAELLDDGQKALVYTKKNIGIIPEHTGYYENCSAVMTKDNFQEKLGDPGRFLIPCDFPELDECLALADLGIDDAECDLEKDIISRCYSKIVSLLSTTSKHAYYESPVVRKELQICEGKPDVLQLDRTPEILEMSGEKAALLKVLQSHKRAIAGKLLDIKGYFQIPIDPYDQEKDYVYLPLRIPLLAAACHLDCCNTPGKCPEMV</sequence>
<dbReference type="EMBL" id="BQNB010015475">
    <property type="protein sequence ID" value="GJT40458.1"/>
    <property type="molecule type" value="Genomic_DNA"/>
</dbReference>
<comment type="caution">
    <text evidence="1">The sequence shown here is derived from an EMBL/GenBank/DDBJ whole genome shotgun (WGS) entry which is preliminary data.</text>
</comment>
<evidence type="ECO:0000313" key="2">
    <source>
        <dbReference type="Proteomes" id="UP001151760"/>
    </source>
</evidence>
<gene>
    <name evidence="1" type="ORF">Tco_0940323</name>
</gene>
<evidence type="ECO:0000313" key="1">
    <source>
        <dbReference type="EMBL" id="GJT40458.1"/>
    </source>
</evidence>
<keyword evidence="2" id="KW-1185">Reference proteome</keyword>
<proteinExistence type="predicted"/>
<reference evidence="1" key="2">
    <citation type="submission" date="2022-01" db="EMBL/GenBank/DDBJ databases">
        <authorList>
            <person name="Yamashiro T."/>
            <person name="Shiraishi A."/>
            <person name="Satake H."/>
            <person name="Nakayama K."/>
        </authorList>
    </citation>
    <scope>NUCLEOTIDE SEQUENCE</scope>
</reference>
<reference evidence="1" key="1">
    <citation type="journal article" date="2022" name="Int. J. Mol. Sci.">
        <title>Draft Genome of Tanacetum Coccineum: Genomic Comparison of Closely Related Tanacetum-Family Plants.</title>
        <authorList>
            <person name="Yamashiro T."/>
            <person name="Shiraishi A."/>
            <person name="Nakayama K."/>
            <person name="Satake H."/>
        </authorList>
    </citation>
    <scope>NUCLEOTIDE SEQUENCE</scope>
</reference>
<accession>A0ABQ5DPE2</accession>